<accession>A0A914PLG9</accession>
<organism evidence="2 3">
    <name type="scientific">Panagrolaimus davidi</name>
    <dbReference type="NCBI Taxonomy" id="227884"/>
    <lineage>
        <taxon>Eukaryota</taxon>
        <taxon>Metazoa</taxon>
        <taxon>Ecdysozoa</taxon>
        <taxon>Nematoda</taxon>
        <taxon>Chromadorea</taxon>
        <taxon>Rhabditida</taxon>
        <taxon>Tylenchina</taxon>
        <taxon>Panagrolaimomorpha</taxon>
        <taxon>Panagrolaimoidea</taxon>
        <taxon>Panagrolaimidae</taxon>
        <taxon>Panagrolaimus</taxon>
    </lineage>
</organism>
<dbReference type="AlphaFoldDB" id="A0A914PLG9"/>
<feature type="compositionally biased region" description="Polar residues" evidence="1">
    <location>
        <begin position="82"/>
        <end position="104"/>
    </location>
</feature>
<feature type="region of interest" description="Disordered" evidence="1">
    <location>
        <begin position="66"/>
        <end position="121"/>
    </location>
</feature>
<reference evidence="3" key="1">
    <citation type="submission" date="2022-11" db="UniProtKB">
        <authorList>
            <consortium name="WormBaseParasite"/>
        </authorList>
    </citation>
    <scope>IDENTIFICATION</scope>
</reference>
<evidence type="ECO:0000256" key="1">
    <source>
        <dbReference type="SAM" id="MobiDB-lite"/>
    </source>
</evidence>
<feature type="compositionally biased region" description="Basic and acidic residues" evidence="1">
    <location>
        <begin position="66"/>
        <end position="81"/>
    </location>
</feature>
<dbReference type="SUPFAM" id="SSF52540">
    <property type="entry name" value="P-loop containing nucleoside triphosphate hydrolases"/>
    <property type="match status" value="1"/>
</dbReference>
<dbReference type="WBParaSite" id="PDA_v2.g19309.t1">
    <property type="protein sequence ID" value="PDA_v2.g19309.t1"/>
    <property type="gene ID" value="PDA_v2.g19309"/>
</dbReference>
<dbReference type="InterPro" id="IPR027417">
    <property type="entry name" value="P-loop_NTPase"/>
</dbReference>
<protein>
    <submittedName>
        <fullName evidence="3">Uncharacterized protein</fullName>
    </submittedName>
</protein>
<dbReference type="Proteomes" id="UP000887578">
    <property type="component" value="Unplaced"/>
</dbReference>
<evidence type="ECO:0000313" key="3">
    <source>
        <dbReference type="WBParaSite" id="PDA_v2.g19309.t1"/>
    </source>
</evidence>
<keyword evidence="2" id="KW-1185">Reference proteome</keyword>
<feature type="compositionally biased region" description="Basic and acidic residues" evidence="1">
    <location>
        <begin position="108"/>
        <end position="117"/>
    </location>
</feature>
<sequence>MTTKDEFLLLKSNQQCLEHDNFQSAQNGDQYSNLNLNQKYSYDSAINSHSKSYNNKQFDIATYEKSDESNSFDGKKNENTKNEISGSIRNEKTILTSPFITQNPFEFPTRESNKMSEPELSQYRASQRLLNPNSASSNRQHLEKQQSDDAQIAQQLYNAHLSDQGVKKQKPNNTQIVQQKYLSRSSLGMSNNHLNDTINSQRSYSSYVHTQPVLSHSFNYAISMHDFLKRIWIDLPELKSEITDFKLHAQLLKNAEKMEISKLTSCQSILMTLFFAGDRCIFPLDYIVHAPHLSGVTVGVAFCMVNYVMDYKEYDNTFQKSFAPMVIVLCESDSDVYRTYLGFSKVAEKTGVSVYNIQQKPRKPQNVEKRKVCDILIASPIIVTDLINNEEINVSRVRFVFADWADKVFKAFGLQSTTKLIRYLGKDNNAVRILGCEHIYESRRQFYYESCRESPIELRVERVNDQ</sequence>
<proteinExistence type="predicted"/>
<evidence type="ECO:0000313" key="2">
    <source>
        <dbReference type="Proteomes" id="UP000887578"/>
    </source>
</evidence>
<dbReference type="Gene3D" id="3.40.50.300">
    <property type="entry name" value="P-loop containing nucleotide triphosphate hydrolases"/>
    <property type="match status" value="1"/>
</dbReference>
<name>A0A914PLG9_9BILA</name>